<keyword evidence="1" id="KW-0472">Membrane</keyword>
<dbReference type="Proteomes" id="UP000241546">
    <property type="component" value="Unassembled WGS sequence"/>
</dbReference>
<protein>
    <submittedName>
        <fullName evidence="2">Uncharacterized protein</fullName>
    </submittedName>
</protein>
<proteinExistence type="predicted"/>
<dbReference type="OrthoDB" id="4893692at2759"/>
<dbReference type="EMBL" id="KZ680212">
    <property type="protein sequence ID" value="PTB67054.1"/>
    <property type="molecule type" value="Genomic_DNA"/>
</dbReference>
<sequence>MSLYGQAAQPLHIIRIRSILFISRTIGAFRRTTSYLVSLRELYPPFLAIFSVHLLFWIFLLSIGEMQR</sequence>
<reference evidence="3" key="1">
    <citation type="submission" date="2016-07" db="EMBL/GenBank/DDBJ databases">
        <title>Multiple horizontal gene transfer events from other fungi enriched the ability of initially mycotrophic Trichoderma (Ascomycota) to feed on dead plant biomass.</title>
        <authorList>
            <consortium name="DOE Joint Genome Institute"/>
            <person name="Atanasova L."/>
            <person name="Chenthamara K."/>
            <person name="Zhang J."/>
            <person name="Grujic M."/>
            <person name="Henrissat B."/>
            <person name="Kuo A."/>
            <person name="Aerts A."/>
            <person name="Salamov A."/>
            <person name="Lipzen A."/>
            <person name="Labutti K."/>
            <person name="Barry K."/>
            <person name="Miao Y."/>
            <person name="Rahimi M.J."/>
            <person name="Shen Q."/>
            <person name="Grigoriev I.V."/>
            <person name="Kubicek C.P."/>
            <person name="Druzhinina I.S."/>
        </authorList>
    </citation>
    <scope>NUCLEOTIDE SEQUENCE [LARGE SCALE GENOMIC DNA]</scope>
    <source>
        <strain evidence="3">TUCIM 6016</strain>
    </source>
</reference>
<accession>A0A2T4BCJ3</accession>
<keyword evidence="1" id="KW-0812">Transmembrane</keyword>
<dbReference type="GeneID" id="36602279"/>
<keyword evidence="3" id="KW-1185">Reference proteome</keyword>
<organism evidence="2 3">
    <name type="scientific">Trichoderma citrinoviride</name>
    <dbReference type="NCBI Taxonomy" id="58853"/>
    <lineage>
        <taxon>Eukaryota</taxon>
        <taxon>Fungi</taxon>
        <taxon>Dikarya</taxon>
        <taxon>Ascomycota</taxon>
        <taxon>Pezizomycotina</taxon>
        <taxon>Sordariomycetes</taxon>
        <taxon>Hypocreomycetidae</taxon>
        <taxon>Hypocreales</taxon>
        <taxon>Hypocreaceae</taxon>
        <taxon>Trichoderma</taxon>
    </lineage>
</organism>
<dbReference type="RefSeq" id="XP_024750374.1">
    <property type="nucleotide sequence ID" value="XM_024894161.1"/>
</dbReference>
<name>A0A2T4BCJ3_9HYPO</name>
<keyword evidence="1" id="KW-1133">Transmembrane helix</keyword>
<evidence type="ECO:0000313" key="2">
    <source>
        <dbReference type="EMBL" id="PTB67054.1"/>
    </source>
</evidence>
<feature type="transmembrane region" description="Helical" evidence="1">
    <location>
        <begin position="42"/>
        <end position="63"/>
    </location>
</feature>
<evidence type="ECO:0000256" key="1">
    <source>
        <dbReference type="SAM" id="Phobius"/>
    </source>
</evidence>
<gene>
    <name evidence="2" type="ORF">BBK36DRAFT_1158999</name>
</gene>
<evidence type="ECO:0000313" key="3">
    <source>
        <dbReference type="Proteomes" id="UP000241546"/>
    </source>
</evidence>
<dbReference type="AlphaFoldDB" id="A0A2T4BCJ3"/>